<comment type="pathway">
    <text evidence="7">Protein modification; lipoprotein biosynthesis (diacylglyceryl transfer).</text>
</comment>
<dbReference type="PROSITE" id="PS01311">
    <property type="entry name" value="LGT"/>
    <property type="match status" value="1"/>
</dbReference>
<dbReference type="HAMAP" id="MF_01147">
    <property type="entry name" value="Lgt"/>
    <property type="match status" value="1"/>
</dbReference>
<evidence type="ECO:0000313" key="9">
    <source>
        <dbReference type="Proteomes" id="UP001163152"/>
    </source>
</evidence>
<dbReference type="InterPro" id="IPR001640">
    <property type="entry name" value="Lgt"/>
</dbReference>
<feature type="transmembrane region" description="Helical" evidence="7">
    <location>
        <begin position="91"/>
        <end position="113"/>
    </location>
</feature>
<dbReference type="Proteomes" id="UP001163152">
    <property type="component" value="Chromosome"/>
</dbReference>
<dbReference type="PANTHER" id="PTHR30589">
    <property type="entry name" value="PROLIPOPROTEIN DIACYLGLYCERYL TRANSFERASE"/>
    <property type="match status" value="1"/>
</dbReference>
<evidence type="ECO:0000256" key="3">
    <source>
        <dbReference type="ARBA" id="ARBA00022679"/>
    </source>
</evidence>
<organism evidence="8 9">
    <name type="scientific">Thermocoleostomius sinensis A174</name>
    <dbReference type="NCBI Taxonomy" id="2016057"/>
    <lineage>
        <taxon>Bacteria</taxon>
        <taxon>Bacillati</taxon>
        <taxon>Cyanobacteriota</taxon>
        <taxon>Cyanophyceae</taxon>
        <taxon>Oculatellales</taxon>
        <taxon>Oculatellaceae</taxon>
        <taxon>Thermocoleostomius</taxon>
    </lineage>
</organism>
<dbReference type="EC" id="2.5.1.145" evidence="7"/>
<dbReference type="GO" id="GO:0005886">
    <property type="term" value="C:plasma membrane"/>
    <property type="evidence" value="ECO:0007669"/>
    <property type="project" value="UniProtKB-SubCell"/>
</dbReference>
<dbReference type="Pfam" id="PF01790">
    <property type="entry name" value="LGT"/>
    <property type="match status" value="1"/>
</dbReference>
<feature type="transmembrane region" description="Helical" evidence="7">
    <location>
        <begin position="187"/>
        <end position="206"/>
    </location>
</feature>
<feature type="transmembrane region" description="Helical" evidence="7">
    <location>
        <begin position="120"/>
        <end position="140"/>
    </location>
</feature>
<dbReference type="RefSeq" id="WP_268612259.1">
    <property type="nucleotide sequence ID" value="NZ_CP113797.1"/>
</dbReference>
<keyword evidence="9" id="KW-1185">Reference proteome</keyword>
<gene>
    <name evidence="7 8" type="primary">lgt</name>
    <name evidence="8" type="ORF">OXH18_09175</name>
</gene>
<dbReference type="GO" id="GO:0042158">
    <property type="term" value="P:lipoprotein biosynthetic process"/>
    <property type="evidence" value="ECO:0007669"/>
    <property type="project" value="UniProtKB-UniRule"/>
</dbReference>
<dbReference type="PANTHER" id="PTHR30589:SF0">
    <property type="entry name" value="PHOSPHATIDYLGLYCEROL--PROLIPOPROTEIN DIACYLGLYCERYL TRANSFERASE"/>
    <property type="match status" value="1"/>
</dbReference>
<feature type="binding site" evidence="7">
    <location>
        <position position="141"/>
    </location>
    <ligand>
        <name>a 1,2-diacyl-sn-glycero-3-phospho-(1'-sn-glycerol)</name>
        <dbReference type="ChEBI" id="CHEBI:64716"/>
    </ligand>
</feature>
<evidence type="ECO:0000256" key="1">
    <source>
        <dbReference type="ARBA" id="ARBA00007150"/>
    </source>
</evidence>
<comment type="similarity">
    <text evidence="1 7">Belongs to the Lgt family.</text>
</comment>
<evidence type="ECO:0000256" key="5">
    <source>
        <dbReference type="ARBA" id="ARBA00022989"/>
    </source>
</evidence>
<keyword evidence="3 7" id="KW-0808">Transferase</keyword>
<evidence type="ECO:0000256" key="7">
    <source>
        <dbReference type="HAMAP-Rule" id="MF_01147"/>
    </source>
</evidence>
<feature type="transmembrane region" description="Helical" evidence="7">
    <location>
        <begin position="49"/>
        <end position="71"/>
    </location>
</feature>
<dbReference type="GO" id="GO:0008961">
    <property type="term" value="F:phosphatidylglycerol-prolipoprotein diacylglyceryl transferase activity"/>
    <property type="evidence" value="ECO:0007669"/>
    <property type="project" value="UniProtKB-UniRule"/>
</dbReference>
<comment type="catalytic activity">
    <reaction evidence="7">
        <text>L-cysteinyl-[prolipoprotein] + a 1,2-diacyl-sn-glycero-3-phospho-(1'-sn-glycerol) = an S-1,2-diacyl-sn-glyceryl-L-cysteinyl-[prolipoprotein] + sn-glycerol 1-phosphate + H(+)</text>
        <dbReference type="Rhea" id="RHEA:56712"/>
        <dbReference type="Rhea" id="RHEA-COMP:14679"/>
        <dbReference type="Rhea" id="RHEA-COMP:14680"/>
        <dbReference type="ChEBI" id="CHEBI:15378"/>
        <dbReference type="ChEBI" id="CHEBI:29950"/>
        <dbReference type="ChEBI" id="CHEBI:57685"/>
        <dbReference type="ChEBI" id="CHEBI:64716"/>
        <dbReference type="ChEBI" id="CHEBI:140658"/>
        <dbReference type="EC" id="2.5.1.145"/>
    </reaction>
</comment>
<feature type="transmembrane region" description="Helical" evidence="7">
    <location>
        <begin position="248"/>
        <end position="268"/>
    </location>
</feature>
<sequence>MYPPVDPIIFEFGPIALRWYGLLMATAVLVGALIASREVERRGQKADDFWDMLFWVLIPAFIGARLYYVFIQSPRTADGFGHYLENPLDIFKIWTGGIHIFGAFIFGGIALWLYTRVRRLPPLVFLDAITLALPLSQAIGRWGNFINQELYGPPTTLPWGLRIDRPHRIPPYNDLAQYPDSTRFHPLFLYESLWNLIGFGLIFWISRRFRSPLRDGDITLLYLIWYPFGRFFIEFLRTDSWFFPGTPFNVVHVLCAISVLGASIALYWRHRQPKRLERANEGDRTS</sequence>
<keyword evidence="6 7" id="KW-0472">Membrane</keyword>
<dbReference type="KEGG" id="tsin:OXH18_09175"/>
<keyword evidence="4 7" id="KW-0812">Transmembrane</keyword>
<reference evidence="8" key="1">
    <citation type="submission" date="2022-12" db="EMBL/GenBank/DDBJ databases">
        <title>Polyphasic identification of a Novel Hot-Spring Cyanobacterium Ocullathermofonsia sinensis gen nov. sp. nov. and Genomic Insights on its Adaptations to the Thermal Habitat.</title>
        <authorList>
            <person name="Daroch M."/>
            <person name="Tang J."/>
            <person name="Jiang Y."/>
        </authorList>
    </citation>
    <scope>NUCLEOTIDE SEQUENCE</scope>
    <source>
        <strain evidence="8">PKUAC-SCTA174</strain>
    </source>
</reference>
<evidence type="ECO:0000256" key="6">
    <source>
        <dbReference type="ARBA" id="ARBA00023136"/>
    </source>
</evidence>
<name>A0A9E8ZIY3_9CYAN</name>
<comment type="function">
    <text evidence="7">Catalyzes the transfer of the diacylglyceryl group from phosphatidylglycerol to the sulfhydryl group of the N-terminal cysteine of a prolipoprotein, the first step in the formation of mature lipoproteins.</text>
</comment>
<evidence type="ECO:0000256" key="4">
    <source>
        <dbReference type="ARBA" id="ARBA00022692"/>
    </source>
</evidence>
<keyword evidence="2 7" id="KW-1003">Cell membrane</keyword>
<keyword evidence="5 7" id="KW-1133">Transmembrane helix</keyword>
<proteinExistence type="inferred from homology"/>
<protein>
    <recommendedName>
        <fullName evidence="7">Phosphatidylglycerol--prolipoprotein diacylglyceryl transferase</fullName>
        <ecNumber evidence="7">2.5.1.145</ecNumber>
    </recommendedName>
</protein>
<comment type="subcellular location">
    <subcellularLocation>
        <location evidence="7">Cell membrane</location>
        <topology evidence="7">Multi-pass membrane protein</topology>
    </subcellularLocation>
</comment>
<accession>A0A9E8ZIY3</accession>
<dbReference type="AlphaFoldDB" id="A0A9E8ZIY3"/>
<dbReference type="NCBIfam" id="TIGR00544">
    <property type="entry name" value="lgt"/>
    <property type="match status" value="1"/>
</dbReference>
<feature type="transmembrane region" description="Helical" evidence="7">
    <location>
        <begin position="218"/>
        <end position="236"/>
    </location>
</feature>
<feature type="transmembrane region" description="Helical" evidence="7">
    <location>
        <begin position="20"/>
        <end position="37"/>
    </location>
</feature>
<evidence type="ECO:0000256" key="2">
    <source>
        <dbReference type="ARBA" id="ARBA00022475"/>
    </source>
</evidence>
<evidence type="ECO:0000313" key="8">
    <source>
        <dbReference type="EMBL" id="WAL62138.1"/>
    </source>
</evidence>
<dbReference type="EMBL" id="CP113797">
    <property type="protein sequence ID" value="WAL62138.1"/>
    <property type="molecule type" value="Genomic_DNA"/>
</dbReference>